<evidence type="ECO:0000259" key="1">
    <source>
        <dbReference type="Pfam" id="PF00931"/>
    </source>
</evidence>
<dbReference type="Gene3D" id="3.40.50.300">
    <property type="entry name" value="P-loop containing nucleotide triphosphate hydrolases"/>
    <property type="match status" value="1"/>
</dbReference>
<dbReference type="AlphaFoldDB" id="A0AAD7DUN9"/>
<reference evidence="2" key="1">
    <citation type="submission" date="2023-03" db="EMBL/GenBank/DDBJ databases">
        <title>Massive genome expansion in bonnet fungi (Mycena s.s.) driven by repeated elements and novel gene families across ecological guilds.</title>
        <authorList>
            <consortium name="Lawrence Berkeley National Laboratory"/>
            <person name="Harder C.B."/>
            <person name="Miyauchi S."/>
            <person name="Viragh M."/>
            <person name="Kuo A."/>
            <person name="Thoen E."/>
            <person name="Andreopoulos B."/>
            <person name="Lu D."/>
            <person name="Skrede I."/>
            <person name="Drula E."/>
            <person name="Henrissat B."/>
            <person name="Morin E."/>
            <person name="Kohler A."/>
            <person name="Barry K."/>
            <person name="LaButti K."/>
            <person name="Morin E."/>
            <person name="Salamov A."/>
            <person name="Lipzen A."/>
            <person name="Mereny Z."/>
            <person name="Hegedus B."/>
            <person name="Baldrian P."/>
            <person name="Stursova M."/>
            <person name="Weitz H."/>
            <person name="Taylor A."/>
            <person name="Grigoriev I.V."/>
            <person name="Nagy L.G."/>
            <person name="Martin F."/>
            <person name="Kauserud H."/>
        </authorList>
    </citation>
    <scope>NUCLEOTIDE SEQUENCE</scope>
    <source>
        <strain evidence="2">CBHHK067</strain>
    </source>
</reference>
<protein>
    <recommendedName>
        <fullName evidence="1">NB-ARC domain-containing protein</fullName>
    </recommendedName>
</protein>
<dbReference type="PANTHER" id="PTHR47691:SF3">
    <property type="entry name" value="HTH-TYPE TRANSCRIPTIONAL REGULATOR RV0890C-RELATED"/>
    <property type="match status" value="1"/>
</dbReference>
<dbReference type="Pfam" id="PF00931">
    <property type="entry name" value="NB-ARC"/>
    <property type="match status" value="1"/>
</dbReference>
<evidence type="ECO:0000313" key="3">
    <source>
        <dbReference type="Proteomes" id="UP001221757"/>
    </source>
</evidence>
<dbReference type="CDD" id="cd21037">
    <property type="entry name" value="MLKL_NTD"/>
    <property type="match status" value="1"/>
</dbReference>
<dbReference type="InterPro" id="IPR059179">
    <property type="entry name" value="MLKL-like_MCAfunc"/>
</dbReference>
<dbReference type="InterPro" id="IPR002182">
    <property type="entry name" value="NB-ARC"/>
</dbReference>
<dbReference type="InterPro" id="IPR027417">
    <property type="entry name" value="P-loop_NTPase"/>
</dbReference>
<comment type="caution">
    <text evidence="2">The sequence shown here is derived from an EMBL/GenBank/DDBJ whole genome shotgun (WGS) entry which is preliminary data.</text>
</comment>
<proteinExistence type="predicted"/>
<dbReference type="GO" id="GO:0016887">
    <property type="term" value="F:ATP hydrolysis activity"/>
    <property type="evidence" value="ECO:0007669"/>
    <property type="project" value="InterPro"/>
</dbReference>
<gene>
    <name evidence="2" type="ORF">B0H17DRAFT_307929</name>
</gene>
<evidence type="ECO:0000313" key="2">
    <source>
        <dbReference type="EMBL" id="KAJ7699369.1"/>
    </source>
</evidence>
<dbReference type="EMBL" id="JARKIE010000023">
    <property type="protein sequence ID" value="KAJ7699369.1"/>
    <property type="molecule type" value="Genomic_DNA"/>
</dbReference>
<accession>A0AAD7DUN9</accession>
<dbReference type="Proteomes" id="UP001221757">
    <property type="component" value="Unassembled WGS sequence"/>
</dbReference>
<sequence>MSGSSKHIAAQSIIGPAAVAAAAAATLKQLSETNSIPYIKFIAGVSLLILEIVQSVKTYREECAALIEQIDQLLCIIIDLCSQPYAALPPAVLDAIGKFAETLQKIEVFIRMQHGMGRLKRFWKQQENTAQLEDCKTGLKEVFDTFSIKTSLAVAGGFADMRLATERRHQELLKLISDNNSFNEGSSMSSTSSIRTLSSNGSLNSLSPLLPSAPHIFHGRESDLAAVIKLLLQDSPRVAILGAGGIGKTCLAKSALHHPDIIHKYPDRYFVSCDSDGTVEDLAFAIASALGLELTGKISKAVVKHLSARSICLLVLDNFETPWEPLASRPKVDEFLSLLADFEHVALVVTMRGQERPLKIRWTRPFIPPLKPLSSDAARRTFLDISDAGGDEDAPHVAELLALTGNLPLAVTLMATVASVDGCETVLTRWKTENISLLSDGFNKETNLETSVRMSLSSPRMATSPSALQLLSVLSLLPDGILDVELINCPIPDLPRSKSTLLRTALAYVDAERLKVLAPVRELIRKIHPPSYTLVRPLRLHWDGLLKLWRTYHIPSGNLAQRLAGNSANINSMLKYGLDVGGPDLKEVVYSIFHMNNFTYQTYGNYSPLMDGVGAHIERVDDNQLRGHHIRHLFSQPKAITPAEAPDLIMRGSKFYQLAGDLGGELA</sequence>
<feature type="domain" description="NB-ARC" evidence="1">
    <location>
        <begin position="221"/>
        <end position="303"/>
    </location>
</feature>
<dbReference type="PANTHER" id="PTHR47691">
    <property type="entry name" value="REGULATOR-RELATED"/>
    <property type="match status" value="1"/>
</dbReference>
<name>A0AAD7DUN9_MYCRO</name>
<dbReference type="Gene3D" id="1.20.930.20">
    <property type="entry name" value="Adaptor protein Cbl, N-terminal domain"/>
    <property type="match status" value="1"/>
</dbReference>
<organism evidence="2 3">
    <name type="scientific">Mycena rosella</name>
    <name type="common">Pink bonnet</name>
    <name type="synonym">Agaricus rosellus</name>
    <dbReference type="NCBI Taxonomy" id="1033263"/>
    <lineage>
        <taxon>Eukaryota</taxon>
        <taxon>Fungi</taxon>
        <taxon>Dikarya</taxon>
        <taxon>Basidiomycota</taxon>
        <taxon>Agaricomycotina</taxon>
        <taxon>Agaricomycetes</taxon>
        <taxon>Agaricomycetidae</taxon>
        <taxon>Agaricales</taxon>
        <taxon>Marasmiineae</taxon>
        <taxon>Mycenaceae</taxon>
        <taxon>Mycena</taxon>
    </lineage>
</organism>
<keyword evidence="3" id="KW-1185">Reference proteome</keyword>
<dbReference type="SUPFAM" id="SSF52540">
    <property type="entry name" value="P-loop containing nucleoside triphosphate hydrolases"/>
    <property type="match status" value="1"/>
</dbReference>
<dbReference type="InterPro" id="IPR036537">
    <property type="entry name" value="Adaptor_Cbl_N_dom_sf"/>
</dbReference>
<dbReference type="GO" id="GO:0007166">
    <property type="term" value="P:cell surface receptor signaling pathway"/>
    <property type="evidence" value="ECO:0007669"/>
    <property type="project" value="InterPro"/>
</dbReference>